<name>A4A505_9GAMM</name>
<keyword evidence="2" id="KW-0808">Transferase</keyword>
<accession>A4A505</accession>
<dbReference type="PIRSF" id="PIRSF031679">
    <property type="entry name" value="Mtase_Alr7345_prd"/>
    <property type="match status" value="1"/>
</dbReference>
<dbReference type="HOGENOM" id="CLU_072291_0_0_6"/>
<comment type="caution">
    <text evidence="2">The sequence shown here is derived from an EMBL/GenBank/DDBJ whole genome shotgun (WGS) entry which is preliminary data.</text>
</comment>
<dbReference type="GO" id="GO:0032259">
    <property type="term" value="P:methylation"/>
    <property type="evidence" value="ECO:0007669"/>
    <property type="project" value="UniProtKB-KW"/>
</dbReference>
<keyword evidence="3" id="KW-1185">Reference proteome</keyword>
<protein>
    <submittedName>
        <fullName evidence="2">Putative methyltransferase</fullName>
    </submittedName>
</protein>
<gene>
    <name evidence="2" type="ORF">KT71_09622</name>
</gene>
<evidence type="ECO:0000313" key="2">
    <source>
        <dbReference type="EMBL" id="EAQ98876.1"/>
    </source>
</evidence>
<dbReference type="OrthoDB" id="9801692at2"/>
<dbReference type="InterPro" id="IPR029063">
    <property type="entry name" value="SAM-dependent_MTases_sf"/>
</dbReference>
<feature type="chain" id="PRO_5002664379" evidence="1">
    <location>
        <begin position="27"/>
        <end position="337"/>
    </location>
</feature>
<dbReference type="RefSeq" id="WP_008294356.1">
    <property type="nucleotide sequence ID" value="NZ_CM002299.1"/>
</dbReference>
<sequence length="337" mass="35429">MSFSHRHPLYAALLAAGFALSLGACQSDEATVAGSDATADAGIATAAGDAADNAAASAANAAEIAAENAAAASTAAAQDSLTAVLAAQPAEAQARYDARHPAETLNFFGIEPGMTVIEALPGGGWYSKILAPYLGAEGTLIGVDYDPALFPLFGFFSEEQLKAKETWVDDWLAEARGWFDAPVADLDAFQFGSLPERLDGEVDAVLFIRALHNLAHFESDGEFLTTSLENTRDALKPGGIVGVVQHSAPEDAPDAWADGSAGYLKKSFVINRFEAAGFEFLGESDINENPRDMPSTDDVVWRLPPTLSGSNDDPELAAAMTAIGESNRMTLLFKKPE</sequence>
<dbReference type="STRING" id="314285.KT71_09622"/>
<keyword evidence="2" id="KW-0489">Methyltransferase</keyword>
<organism evidence="2 3">
    <name type="scientific">Congregibacter litoralis KT71</name>
    <dbReference type="NCBI Taxonomy" id="314285"/>
    <lineage>
        <taxon>Bacteria</taxon>
        <taxon>Pseudomonadati</taxon>
        <taxon>Pseudomonadota</taxon>
        <taxon>Gammaproteobacteria</taxon>
        <taxon>Cellvibrionales</taxon>
        <taxon>Halieaceae</taxon>
        <taxon>Congregibacter</taxon>
    </lineage>
</organism>
<dbReference type="GO" id="GO:0008168">
    <property type="term" value="F:methyltransferase activity"/>
    <property type="evidence" value="ECO:0007669"/>
    <property type="project" value="UniProtKB-KW"/>
</dbReference>
<feature type="signal peptide" evidence="1">
    <location>
        <begin position="1"/>
        <end position="26"/>
    </location>
</feature>
<evidence type="ECO:0000256" key="1">
    <source>
        <dbReference type="SAM" id="SignalP"/>
    </source>
</evidence>
<dbReference type="EMBL" id="AAOA02000003">
    <property type="protein sequence ID" value="EAQ98876.1"/>
    <property type="molecule type" value="Genomic_DNA"/>
</dbReference>
<reference evidence="2 3" key="1">
    <citation type="journal article" date="2007" name="Proc. Natl. Acad. Sci. U.S.A.">
        <title>Characterization of a marine gammaproteobacterium capable of aerobic anoxygenic photosynthesis.</title>
        <authorList>
            <person name="Fuchs B.M."/>
            <person name="Spring S."/>
            <person name="Teeling H."/>
            <person name="Quast C."/>
            <person name="Wulf J."/>
            <person name="Schattenhofer M."/>
            <person name="Yan S."/>
            <person name="Ferriera S."/>
            <person name="Johnson J."/>
            <person name="Glockner F.O."/>
            <person name="Amann R."/>
        </authorList>
    </citation>
    <scope>NUCLEOTIDE SEQUENCE [LARGE SCALE GENOMIC DNA]</scope>
    <source>
        <strain evidence="2">KT71</strain>
    </source>
</reference>
<dbReference type="PROSITE" id="PS51257">
    <property type="entry name" value="PROKAR_LIPOPROTEIN"/>
    <property type="match status" value="1"/>
</dbReference>
<dbReference type="AlphaFoldDB" id="A4A505"/>
<proteinExistence type="predicted"/>
<dbReference type="eggNOG" id="COG4798">
    <property type="taxonomic scope" value="Bacteria"/>
</dbReference>
<dbReference type="Proteomes" id="UP000019205">
    <property type="component" value="Chromosome"/>
</dbReference>
<keyword evidence="1" id="KW-0732">Signal</keyword>
<reference evidence="2 3" key="2">
    <citation type="journal article" date="2009" name="PLoS ONE">
        <title>The photosynthetic apparatus and its regulation in the aerobic gammaproteobacterium Congregibacter litoralis gen. nov., sp. nov.</title>
        <authorList>
            <person name="Spring S."/>
            <person name="Lunsdorf H."/>
            <person name="Fuchs B.M."/>
            <person name="Tindall B.J."/>
        </authorList>
    </citation>
    <scope>NUCLEOTIDE SEQUENCE [LARGE SCALE GENOMIC DNA]</scope>
    <source>
        <strain evidence="2">KT71</strain>
    </source>
</reference>
<evidence type="ECO:0000313" key="3">
    <source>
        <dbReference type="Proteomes" id="UP000019205"/>
    </source>
</evidence>
<dbReference type="InterPro" id="IPR016980">
    <property type="entry name" value="S-AdoMet-dep_MeTrfase_Alr7345"/>
</dbReference>
<dbReference type="Gene3D" id="3.40.50.150">
    <property type="entry name" value="Vaccinia Virus protein VP39"/>
    <property type="match status" value="1"/>
</dbReference>
<dbReference type="SUPFAM" id="SSF53335">
    <property type="entry name" value="S-adenosyl-L-methionine-dependent methyltransferases"/>
    <property type="match status" value="1"/>
</dbReference>